<dbReference type="Pfam" id="PF00746">
    <property type="entry name" value="Gram_pos_anchor"/>
    <property type="match status" value="1"/>
</dbReference>
<protein>
    <submittedName>
        <fullName evidence="10">Cell surface protein</fullName>
    </submittedName>
</protein>
<comment type="subcellular location">
    <subcellularLocation>
        <location evidence="1">Secreted</location>
        <location evidence="1">Cell wall</location>
        <topology evidence="1">Peptidoglycan-anchor</topology>
    </subcellularLocation>
</comment>
<sequence>MKQVLKCFNVVTMITLLLSIILPSPSAFATEINKKSWDELQGNDVKIKADQVNAEMYKGEVAEREHVFQYKIENTGDTPIRELVIKQNNDNGIEFLSQSVKVNGEKLLENKVADFYVEEKDNGGKVLSSNLKIQDLKSHEKMTVLIKARRAQHFNKEYKQKISVQKDQLQIGNMSVDVEGLPSEEKLEANTDDEADSSKKAIGSTTDSKTKEVDGKLKVSVEDKNTSAQKTEIEKIKQPEAEKQLEKEKKQSPLAVKQSDAEVQAASENASKVQIQTGDKQGFGDPLYSTIAPGNLVQTGNVTLGLTSDHYGRQSMGYKTNKMTVDVDNDDSTFNSSTGAFPNIPAGSKVKKAYLFWTAAMGLPGNIADRKVTEDQVRQPVKMRMGNKEYAEVTADSIRKADYLPYISNYSGSGAGYVAYADVTNIIAQQGISQTLTVANVPQIKDVTGGGYYWGNWNLILVYENYKETVKDMKIWEGLVSQKSTAWTDISVNKINTPKEGAFKAKFSYFSSQGDPADNDGYAYDYGEYDFGLGYQKFKNIKGKDNDVNDSSMTEVQVDGTNEFVTKKYPGYNPDWTNSFSTDIHTYHLEGPTQVKNDLKEGKMRFRAYGGGGDIYVLNNATFVTEHNAPNLQVDKKALDSTGKEVKEIKAGEEFTYQIEVKNDTKNNQAPVSNVKGFDKLDDRLEYVPGSIQYVSGSSKGNKTDDASDDEAEFVNNQIDFRVGEGANAKDGGVLKPGESTVITFKVKVKDSVQSDTTVKNVVVVKGQDSAEIKYETEDDANVTVTTLKEVPGEIEARKIASNKTPKLGDEVEYRITFKNKTKDGRLDVLTIEDELPSSLEYVKDSLKAEGVKPEPVELKFENGKVIAKYPEIMDMEERSIVFKTKVKETAKIGEEIVNKATVRDKTNPPKNLEEKITPQHKAGKIAAKKKATNKKPKLGEEVEYQISFKNTVENGKLDAVTIEDEIPANLEFVQGSERAEGTEPNPVELKVENGKVIAKYPEITDTKERSIAFKVKVKEEAKAGETIVNKAVVSEPNGQSEHPEEKITPDYKYGKVDVEKNVTNQTPKLGEEVEYRITFYNTVENGKLETVLVEDTLPKGVEYVKDSLKAEGIKPEPVELKVEDGKVMAKYPEIMDTEKRSIVFKVKVKDSAKVGEAIVNKAIAKDPKNEPVESKVVITPQSKKGEIAATKVVNNKKPKLGEEIEYRISFHNTVENGKLETVRVEDTIPKGLEYVENSIKAEGEAPEPVELAVENGIVKAKYIDIMDMKERSIVFKVKVKEEVKVDKEIVNKAIVDDTKNEPETPTAEITPQHKDGKVEAKKTVNNETPKLGEEVEYRISFKNTVENGKLAEVKIEDNLPNGLEYVKDSLRAEGTKPDPVELKVKDGKVIAKYPEITDTEERSIVFKAKVKEEFKVGEGLVNKVVVDDTKDPTTSEVTITPEYKDGKLKAEKFVNNKKPKLGEEVEYRISFKNTVENGKLVEVTVEDEIPAGLEYVENSLKAEGTKPSPVELKFENGKVMAKYLEITDTKERSIIFKVRVKEEAEVGKEIVNKAIVVDTKNEPEEPHVEITPQYKDGKIAAQKVANNHKPKLGEEVEYRISFKNTVENGKLAEVNIKDALPNGLEYVEGSITAEGSKPKPVELHVKNNKVMAKYPEITDTEERSIVFKAKVKESVKVGEEIVNEAIVDDTKNLPEEPYVPITPQYKDGKIEARKEVSNHEPKLGEEIEYRIIFNNTVKDGKLAEVKIEDKIPAGLEFVEGSEKAEGEEPKPVELKVENGKVMAKYSEIMDTQERSIVFKVKVKDSVTIGKDITNKAIIHVDDPNHPVIDPTAKITPQYKDGKIAAHKKVNNHKPKLGEEIEYRISFNNTVKDGKLAEVKIEDEIPFGLEYVKDSLKAEGDKPAPVELKEEAGKVSAKYENITDMKERSIIFKVKVKDSVEVDKAIVNKAIVDDTKNPPERPEVDITPQHKDGKFKANKKVSKKDPKLGEEVEYRISFKNTVENGKLAEVKIEDQLPNGLEYVKDSLKAEGNEPNPVELKEEAGKITAKYENITDTAERSIIFKVKVTEAVKVGKKIVNTAIVDDDNPKNPPQKPEAIITPEYKNGKIKAEKTVNNPAPKLGEEVEYRITFRNVVEHGKLAKVKIKDELPNSLEFVEGSERAEGDNPKPLHVKVKNGIVLAEYPEITDTKERSIVFKAKVKEKAKIGEAIVNTAVVEDTINPPEKPNVAIQPQHKEGVLQAEKTVSNHEPKLGEEVEYRISFENTVENGKLTEVKVEDEIPAGLEYVQDSIKSDGPEPNPVELKVENGKVTAKYPEITDTKKRSIIFKVKVQETVQVGKEIINKAVVDDNNPTNPPVESLIPITPQYKDGKLEARKEVSNHEPKLGEEIEYRITFNGTVDGGKLVDVKIEDEIPSGLEYVKESLEAVGDKPVPTELKVENGKVTVKYPEITDTKERSIIFKVKVKESVKVGEEITNKAIIHVDDPDHPVMEPTATIKPEYKDGKLKATKTVNNKEPKLGEEVEYRISFKNTVENGKLAEVKVEDEIPAGLEYVQDSIRFEGAEPNPIELKMEFGKVIAKYLEITDTKERSIIFKVKVKAAPSKGITNRAVVDDKINPPLEPTVTILPKTKEDLKIPEEPKEPEVKPEEPKEPEVKPEEPKEPKEPKEPEVKPKEPKEPEVKPEEPKEPKEPEVKPEEPKEPKEPEVKPEEPKDLKKPEVKPEKPEVRLEKLIKEPQVKVEKELPKTGAAHSWMMSVGAGISFLVGGVLFVLGRRRKQ</sequence>
<feature type="compositionally biased region" description="Basic and acidic residues" evidence="6">
    <location>
        <begin position="2628"/>
        <end position="2727"/>
    </location>
</feature>
<name>A0A9X6T1L9_BACCE</name>
<evidence type="ECO:0000256" key="4">
    <source>
        <dbReference type="ARBA" id="ARBA00022729"/>
    </source>
</evidence>
<feature type="transmembrane region" description="Helical" evidence="7">
    <location>
        <begin position="2752"/>
        <end position="2771"/>
    </location>
</feature>
<feature type="domain" description="Gram-positive cocci surface proteins LPxTG" evidence="9">
    <location>
        <begin position="2743"/>
        <end position="2777"/>
    </location>
</feature>
<keyword evidence="2" id="KW-0134">Cell wall</keyword>
<evidence type="ECO:0000256" key="7">
    <source>
        <dbReference type="SAM" id="Phobius"/>
    </source>
</evidence>
<keyword evidence="3" id="KW-0964">Secreted</keyword>
<accession>A0A9X6T1L9</accession>
<feature type="region of interest" description="Disordered" evidence="6">
    <location>
        <begin position="1033"/>
        <end position="1053"/>
    </location>
</feature>
<feature type="compositionally biased region" description="Basic and acidic residues" evidence="6">
    <location>
        <begin position="1954"/>
        <end position="1975"/>
    </location>
</feature>
<dbReference type="InterPro" id="IPR026466">
    <property type="entry name" value="Fim_isopep_form_D2_dom"/>
</dbReference>
<keyword evidence="7" id="KW-0472">Membrane</keyword>
<organism evidence="10 11">
    <name type="scientific">Bacillus cereus</name>
    <dbReference type="NCBI Taxonomy" id="1396"/>
    <lineage>
        <taxon>Bacteria</taxon>
        <taxon>Bacillati</taxon>
        <taxon>Bacillota</taxon>
        <taxon>Bacilli</taxon>
        <taxon>Bacillales</taxon>
        <taxon>Bacillaceae</taxon>
        <taxon>Bacillus</taxon>
        <taxon>Bacillus cereus group</taxon>
    </lineage>
</organism>
<dbReference type="Proteomes" id="UP000219922">
    <property type="component" value="Unassembled WGS sequence"/>
</dbReference>
<dbReference type="PROSITE" id="PS50847">
    <property type="entry name" value="GRAM_POS_ANCHORING"/>
    <property type="match status" value="1"/>
</dbReference>
<dbReference type="NCBIfam" id="TIGR04226">
    <property type="entry name" value="RrgB_K2N_iso_D2"/>
    <property type="match status" value="12"/>
</dbReference>
<feature type="signal peptide" evidence="8">
    <location>
        <begin position="1"/>
        <end position="29"/>
    </location>
</feature>
<feature type="region of interest" description="Disordered" evidence="6">
    <location>
        <begin position="188"/>
        <end position="214"/>
    </location>
</feature>
<dbReference type="PANTHER" id="PTHR34819:SF3">
    <property type="entry name" value="CELL SURFACE PROTEIN"/>
    <property type="match status" value="1"/>
</dbReference>
<dbReference type="EMBL" id="NVMX01000014">
    <property type="protein sequence ID" value="PDZ98738.1"/>
    <property type="molecule type" value="Genomic_DNA"/>
</dbReference>
<evidence type="ECO:0000256" key="1">
    <source>
        <dbReference type="ARBA" id="ARBA00004168"/>
    </source>
</evidence>
<dbReference type="RefSeq" id="WP_098005535.1">
    <property type="nucleotide sequence ID" value="NZ_NUIB01000015.1"/>
</dbReference>
<evidence type="ECO:0000256" key="5">
    <source>
        <dbReference type="ARBA" id="ARBA00023088"/>
    </source>
</evidence>
<dbReference type="InterPro" id="IPR051172">
    <property type="entry name" value="Chlamydia_OmcB"/>
</dbReference>
<proteinExistence type="predicted"/>
<comment type="caution">
    <text evidence="10">The sequence shown here is derived from an EMBL/GenBank/DDBJ whole genome shotgun (WGS) entry which is preliminary data.</text>
</comment>
<feature type="chain" id="PRO_5040780350" evidence="8">
    <location>
        <begin position="30"/>
        <end position="2777"/>
    </location>
</feature>
<dbReference type="NCBIfam" id="TIGR01167">
    <property type="entry name" value="LPXTG_anchor"/>
    <property type="match status" value="1"/>
</dbReference>
<evidence type="ECO:0000313" key="10">
    <source>
        <dbReference type="EMBL" id="PDZ98738.1"/>
    </source>
</evidence>
<dbReference type="Gene3D" id="2.60.40.740">
    <property type="match status" value="15"/>
</dbReference>
<keyword evidence="4 8" id="KW-0732">Signal</keyword>
<evidence type="ECO:0000256" key="8">
    <source>
        <dbReference type="SAM" id="SignalP"/>
    </source>
</evidence>
<keyword evidence="7" id="KW-1133">Transmembrane helix</keyword>
<evidence type="ECO:0000256" key="6">
    <source>
        <dbReference type="SAM" id="MobiDB-lite"/>
    </source>
</evidence>
<dbReference type="InterPro" id="IPR019931">
    <property type="entry name" value="LPXTG_anchor"/>
</dbReference>
<dbReference type="PANTHER" id="PTHR34819">
    <property type="entry name" value="LARGE CYSTEINE-RICH PERIPLASMIC PROTEIN OMCB"/>
    <property type="match status" value="1"/>
</dbReference>
<feature type="compositionally biased region" description="Basic and acidic residues" evidence="6">
    <location>
        <begin position="1042"/>
        <end position="1053"/>
    </location>
</feature>
<dbReference type="SUPFAM" id="SSF49401">
    <property type="entry name" value="Bacterial adhesins"/>
    <property type="match status" value="2"/>
</dbReference>
<keyword evidence="5" id="KW-0572">Peptidoglycan-anchor</keyword>
<feature type="region of interest" description="Disordered" evidence="6">
    <location>
        <begin position="2614"/>
        <end position="2727"/>
    </location>
</feature>
<evidence type="ECO:0000256" key="3">
    <source>
        <dbReference type="ARBA" id="ARBA00022525"/>
    </source>
</evidence>
<gene>
    <name evidence="10" type="ORF">CON36_12295</name>
</gene>
<dbReference type="NCBIfam" id="TIGR01451">
    <property type="entry name" value="B_ant_repeat"/>
    <property type="match status" value="14"/>
</dbReference>
<evidence type="ECO:0000313" key="11">
    <source>
        <dbReference type="Proteomes" id="UP000219922"/>
    </source>
</evidence>
<dbReference type="Pfam" id="PF01345">
    <property type="entry name" value="DUF11"/>
    <property type="match status" value="12"/>
</dbReference>
<evidence type="ECO:0000256" key="2">
    <source>
        <dbReference type="ARBA" id="ARBA00022512"/>
    </source>
</evidence>
<evidence type="ECO:0000259" key="9">
    <source>
        <dbReference type="PROSITE" id="PS50847"/>
    </source>
</evidence>
<dbReference type="InterPro" id="IPR008966">
    <property type="entry name" value="Adhesion_dom_sf"/>
</dbReference>
<dbReference type="InterPro" id="IPR001434">
    <property type="entry name" value="OmcB-like_DUF11"/>
</dbReference>
<feature type="region of interest" description="Disordered" evidence="6">
    <location>
        <begin position="1954"/>
        <end position="1982"/>
    </location>
</feature>
<feature type="compositionally biased region" description="Basic and acidic residues" evidence="6">
    <location>
        <begin position="238"/>
        <end position="251"/>
    </location>
</feature>
<dbReference type="InterPro" id="IPR047589">
    <property type="entry name" value="DUF11_rpt"/>
</dbReference>
<reference evidence="10 11" key="1">
    <citation type="submission" date="2017-09" db="EMBL/GenBank/DDBJ databases">
        <title>Large-scale bioinformatics analysis of Bacillus genomes uncovers conserved roles of natural products in bacterial physiology.</title>
        <authorList>
            <consortium name="Agbiome Team Llc"/>
            <person name="Bleich R.M."/>
            <person name="Grubbs K.J."/>
            <person name="Santa Maria K.C."/>
            <person name="Allen S.E."/>
            <person name="Farag S."/>
            <person name="Shank E.A."/>
            <person name="Bowers A."/>
        </authorList>
    </citation>
    <scope>NUCLEOTIDE SEQUENCE [LARGE SCALE GENOMIC DNA]</scope>
    <source>
        <strain evidence="10 11">AFS092789</strain>
    </source>
</reference>
<feature type="region of interest" description="Disordered" evidence="6">
    <location>
        <begin position="238"/>
        <end position="265"/>
    </location>
</feature>
<keyword evidence="7" id="KW-0812">Transmembrane</keyword>